<sequence length="73" mass="7870">MLEYVADPFTCEQGLRLFHCKEEPALASTHADDKADGPVCGTKGADEASALLWRPRQNPVLGKALADLSVKLC</sequence>
<dbReference type="Proteomes" id="UP000784294">
    <property type="component" value="Unassembled WGS sequence"/>
</dbReference>
<evidence type="ECO:0000313" key="2">
    <source>
        <dbReference type="Proteomes" id="UP000784294"/>
    </source>
</evidence>
<reference evidence="1" key="1">
    <citation type="submission" date="2018-11" db="EMBL/GenBank/DDBJ databases">
        <authorList>
            <consortium name="Pathogen Informatics"/>
        </authorList>
    </citation>
    <scope>NUCLEOTIDE SEQUENCE</scope>
</reference>
<keyword evidence="2" id="KW-1185">Reference proteome</keyword>
<proteinExistence type="predicted"/>
<comment type="caution">
    <text evidence="1">The sequence shown here is derived from an EMBL/GenBank/DDBJ whole genome shotgun (WGS) entry which is preliminary data.</text>
</comment>
<organism evidence="1 2">
    <name type="scientific">Protopolystoma xenopodis</name>
    <dbReference type="NCBI Taxonomy" id="117903"/>
    <lineage>
        <taxon>Eukaryota</taxon>
        <taxon>Metazoa</taxon>
        <taxon>Spiralia</taxon>
        <taxon>Lophotrochozoa</taxon>
        <taxon>Platyhelminthes</taxon>
        <taxon>Monogenea</taxon>
        <taxon>Polyopisthocotylea</taxon>
        <taxon>Polystomatidea</taxon>
        <taxon>Polystomatidae</taxon>
        <taxon>Protopolystoma</taxon>
    </lineage>
</organism>
<evidence type="ECO:0000313" key="1">
    <source>
        <dbReference type="EMBL" id="VEL23471.1"/>
    </source>
</evidence>
<dbReference type="AlphaFoldDB" id="A0A3S5CNJ3"/>
<protein>
    <submittedName>
        <fullName evidence="1">Uncharacterized protein</fullName>
    </submittedName>
</protein>
<gene>
    <name evidence="1" type="ORF">PXEA_LOCUS16911</name>
</gene>
<accession>A0A3S5CNJ3</accession>
<dbReference type="EMBL" id="CAAALY010062121">
    <property type="protein sequence ID" value="VEL23471.1"/>
    <property type="molecule type" value="Genomic_DNA"/>
</dbReference>
<name>A0A3S5CNJ3_9PLAT</name>